<evidence type="ECO:0000256" key="16">
    <source>
        <dbReference type="ARBA" id="ARBA00023209"/>
    </source>
</evidence>
<keyword evidence="10 18" id="KW-0808">Transferase</keyword>
<feature type="transmembrane region" description="Helical" evidence="19">
    <location>
        <begin position="217"/>
        <end position="234"/>
    </location>
</feature>
<dbReference type="PANTHER" id="PTHR46382">
    <property type="entry name" value="PHOSPHATIDATE CYTIDYLYLTRANSFERASE"/>
    <property type="match status" value="1"/>
</dbReference>
<feature type="transmembrane region" description="Helical" evidence="19">
    <location>
        <begin position="56"/>
        <end position="74"/>
    </location>
</feature>
<keyword evidence="17" id="KW-1208">Phospholipid metabolism</keyword>
<dbReference type="PROSITE" id="PS01315">
    <property type="entry name" value="CDS"/>
    <property type="match status" value="1"/>
</dbReference>
<comment type="pathway">
    <text evidence="4">Lipid metabolism.</text>
</comment>
<keyword evidence="15 19" id="KW-0472">Membrane</keyword>
<evidence type="ECO:0000313" key="20">
    <source>
        <dbReference type="EMBL" id="ATF09983.1"/>
    </source>
</evidence>
<evidence type="ECO:0000256" key="2">
    <source>
        <dbReference type="ARBA" id="ARBA00004651"/>
    </source>
</evidence>
<dbReference type="Proteomes" id="UP000218160">
    <property type="component" value="Chromosome 1"/>
</dbReference>
<dbReference type="GO" id="GO:0005886">
    <property type="term" value="C:plasma membrane"/>
    <property type="evidence" value="ECO:0007669"/>
    <property type="project" value="UniProtKB-SubCell"/>
</dbReference>
<evidence type="ECO:0000256" key="11">
    <source>
        <dbReference type="ARBA" id="ARBA00022692"/>
    </source>
</evidence>
<keyword evidence="8" id="KW-1003">Cell membrane</keyword>
<evidence type="ECO:0000256" key="18">
    <source>
        <dbReference type="RuleBase" id="RU003938"/>
    </source>
</evidence>
<evidence type="ECO:0000256" key="13">
    <source>
        <dbReference type="ARBA" id="ARBA00022989"/>
    </source>
</evidence>
<accession>A0A291BAG8</accession>
<keyword evidence="16" id="KW-0594">Phospholipid biosynthesis</keyword>
<keyword evidence="12 18" id="KW-0548">Nucleotidyltransferase</keyword>
<feature type="transmembrane region" description="Helical" evidence="19">
    <location>
        <begin position="264"/>
        <end position="281"/>
    </location>
</feature>
<comment type="similarity">
    <text evidence="5 18">Belongs to the CDS family.</text>
</comment>
<dbReference type="EC" id="2.7.7.41" evidence="6 18"/>
<evidence type="ECO:0000256" key="19">
    <source>
        <dbReference type="SAM" id="Phobius"/>
    </source>
</evidence>
<evidence type="ECO:0000256" key="6">
    <source>
        <dbReference type="ARBA" id="ARBA00012487"/>
    </source>
</evidence>
<comment type="catalytic activity">
    <reaction evidence="1 18">
        <text>a 1,2-diacyl-sn-glycero-3-phosphate + CTP + H(+) = a CDP-1,2-diacyl-sn-glycerol + diphosphate</text>
        <dbReference type="Rhea" id="RHEA:16229"/>
        <dbReference type="ChEBI" id="CHEBI:15378"/>
        <dbReference type="ChEBI" id="CHEBI:33019"/>
        <dbReference type="ChEBI" id="CHEBI:37563"/>
        <dbReference type="ChEBI" id="CHEBI:58332"/>
        <dbReference type="ChEBI" id="CHEBI:58608"/>
        <dbReference type="EC" id="2.7.7.41"/>
    </reaction>
</comment>
<dbReference type="GO" id="GO:0016024">
    <property type="term" value="P:CDP-diacylglycerol biosynthetic process"/>
    <property type="evidence" value="ECO:0007669"/>
    <property type="project" value="UniProtKB-UniPathway"/>
</dbReference>
<dbReference type="EMBL" id="CP020660">
    <property type="protein sequence ID" value="ATF09983.1"/>
    <property type="molecule type" value="Genomic_DNA"/>
</dbReference>
<dbReference type="UniPathway" id="UPA00557">
    <property type="reaction ID" value="UER00614"/>
</dbReference>
<evidence type="ECO:0000256" key="7">
    <source>
        <dbReference type="ARBA" id="ARBA00019373"/>
    </source>
</evidence>
<keyword evidence="13 19" id="KW-1133">Transmembrane helix</keyword>
<keyword evidence="21" id="KW-1185">Reference proteome</keyword>
<keyword evidence="14" id="KW-0443">Lipid metabolism</keyword>
<protein>
    <recommendedName>
        <fullName evidence="7 18">Phosphatidate cytidylyltransferase</fullName>
        <ecNumber evidence="6 18">2.7.7.41</ecNumber>
    </recommendedName>
</protein>
<dbReference type="AlphaFoldDB" id="A0A291BAG8"/>
<dbReference type="KEGG" id="elux:BTN50_1509"/>
<keyword evidence="9" id="KW-0444">Lipid biosynthesis</keyword>
<evidence type="ECO:0000256" key="3">
    <source>
        <dbReference type="ARBA" id="ARBA00005119"/>
    </source>
</evidence>
<name>A0A291BAG8_9GAMM</name>
<evidence type="ECO:0000256" key="5">
    <source>
        <dbReference type="ARBA" id="ARBA00010185"/>
    </source>
</evidence>
<evidence type="ECO:0000256" key="8">
    <source>
        <dbReference type="ARBA" id="ARBA00022475"/>
    </source>
</evidence>
<evidence type="ECO:0000256" key="12">
    <source>
        <dbReference type="ARBA" id="ARBA00022695"/>
    </source>
</evidence>
<feature type="transmembrane region" description="Helical" evidence="19">
    <location>
        <begin position="12"/>
        <end position="36"/>
    </location>
</feature>
<sequence>MLKQRVLTASVLAPLVIAGIFFLPFHIFVIAISSVTLLGHWEWTKLIDVSSRFNGITTPAFILIGSLYVLPVNYSGWNITTMNGSIIALSGTVWWLFATVMVLKYPKDTCWWSDSTFFQQIFSVLTLLPFLWSVLLLRASDYHVHPYLGAKLVLLVCLLVWSADIGAYFTGKHFGKRKIAPSVSPNKTVEGLVGGLIASVLVTTVTATTISIPFSSIYILCIIALITSFASVLGDLTESMFKRVAGVKDSGSILPGHGGILDRIDSLTAAFPIFTVLYFWLA</sequence>
<comment type="pathway">
    <text evidence="3 18">Phospholipid metabolism; CDP-diacylglycerol biosynthesis; CDP-diacylglycerol from sn-glycerol 3-phosphate: step 3/3.</text>
</comment>
<dbReference type="InterPro" id="IPR000374">
    <property type="entry name" value="PC_trans"/>
</dbReference>
<dbReference type="OrthoDB" id="9799199at2"/>
<evidence type="ECO:0000256" key="14">
    <source>
        <dbReference type="ARBA" id="ARBA00023098"/>
    </source>
</evidence>
<evidence type="ECO:0000256" key="9">
    <source>
        <dbReference type="ARBA" id="ARBA00022516"/>
    </source>
</evidence>
<feature type="transmembrane region" description="Helical" evidence="19">
    <location>
        <begin position="117"/>
        <end position="137"/>
    </location>
</feature>
<evidence type="ECO:0000256" key="15">
    <source>
        <dbReference type="ARBA" id="ARBA00023136"/>
    </source>
</evidence>
<evidence type="ECO:0000256" key="17">
    <source>
        <dbReference type="ARBA" id="ARBA00023264"/>
    </source>
</evidence>
<dbReference type="PANTHER" id="PTHR46382:SF1">
    <property type="entry name" value="PHOSPHATIDATE CYTIDYLYLTRANSFERASE"/>
    <property type="match status" value="1"/>
</dbReference>
<evidence type="ECO:0000256" key="4">
    <source>
        <dbReference type="ARBA" id="ARBA00005189"/>
    </source>
</evidence>
<keyword evidence="11 18" id="KW-0812">Transmembrane</keyword>
<proteinExistence type="inferred from homology"/>
<dbReference type="Pfam" id="PF01148">
    <property type="entry name" value="CTP_transf_1"/>
    <property type="match status" value="1"/>
</dbReference>
<evidence type="ECO:0000256" key="1">
    <source>
        <dbReference type="ARBA" id="ARBA00001698"/>
    </source>
</evidence>
<evidence type="ECO:0000313" key="21">
    <source>
        <dbReference type="Proteomes" id="UP000218160"/>
    </source>
</evidence>
<dbReference type="GO" id="GO:0004605">
    <property type="term" value="F:phosphatidate cytidylyltransferase activity"/>
    <property type="evidence" value="ECO:0007669"/>
    <property type="project" value="UniProtKB-EC"/>
</dbReference>
<comment type="subcellular location">
    <subcellularLocation>
        <location evidence="2">Cell membrane</location>
        <topology evidence="2">Multi-pass membrane protein</topology>
    </subcellularLocation>
</comment>
<feature type="transmembrane region" description="Helical" evidence="19">
    <location>
        <begin position="191"/>
        <end position="210"/>
    </location>
</feature>
<feature type="transmembrane region" description="Helical" evidence="19">
    <location>
        <begin position="86"/>
        <end position="105"/>
    </location>
</feature>
<organism evidence="20 21">
    <name type="scientific">Candidatus Enterovibrio altilux</name>
    <dbReference type="NCBI Taxonomy" id="1927128"/>
    <lineage>
        <taxon>Bacteria</taxon>
        <taxon>Pseudomonadati</taxon>
        <taxon>Pseudomonadota</taxon>
        <taxon>Gammaproteobacteria</taxon>
        <taxon>Vibrionales</taxon>
        <taxon>Vibrionaceae</taxon>
        <taxon>Enterovibrio</taxon>
    </lineage>
</organism>
<dbReference type="RefSeq" id="WP_096619467.1">
    <property type="nucleotide sequence ID" value="NZ_CP020660.1"/>
</dbReference>
<feature type="transmembrane region" description="Helical" evidence="19">
    <location>
        <begin position="149"/>
        <end position="171"/>
    </location>
</feature>
<gene>
    <name evidence="20" type="ORF">BTN50_1509</name>
</gene>
<reference evidence="21" key="1">
    <citation type="submission" date="2017-04" db="EMBL/GenBank/DDBJ databases">
        <title>Genome evolution of the luminous symbionts of deep sea anglerfish.</title>
        <authorList>
            <person name="Hendry T.A."/>
        </authorList>
    </citation>
    <scope>NUCLEOTIDE SEQUENCE [LARGE SCALE GENOMIC DNA]</scope>
</reference>
<evidence type="ECO:0000256" key="10">
    <source>
        <dbReference type="ARBA" id="ARBA00022679"/>
    </source>
</evidence>